<name>A0A392LWW4_9FABA</name>
<proteinExistence type="predicted"/>
<dbReference type="Proteomes" id="UP000265520">
    <property type="component" value="Unassembled WGS sequence"/>
</dbReference>
<accession>A0A392LWW4</accession>
<sequence length="177" mass="19483">WASCSYFQKLAERLLRETKVMLLMLFALVEVVENLMLLVLWELVENLMKMILVEVVEKNLMLILVEVVEKNLMLILVETVACVVWGADDVWPAGVGADDVWPAAGVGADDVWPAGVGALHVVLLCPVWLHFEHLPSIPFLPQSSVSDLFSSDALFLDLFGLPGALLNGGGSISQWLE</sequence>
<reference evidence="2 3" key="1">
    <citation type="journal article" date="2018" name="Front. Plant Sci.">
        <title>Red Clover (Trifolium pratense) and Zigzag Clover (T. medium) - A Picture of Genomic Similarities and Differences.</title>
        <authorList>
            <person name="Dluhosova J."/>
            <person name="Istvanek J."/>
            <person name="Nedelnik J."/>
            <person name="Repkova J."/>
        </authorList>
    </citation>
    <scope>NUCLEOTIDE SEQUENCE [LARGE SCALE GENOMIC DNA]</scope>
    <source>
        <strain evidence="3">cv. 10/8</strain>
        <tissue evidence="2">Leaf</tissue>
    </source>
</reference>
<protein>
    <submittedName>
        <fullName evidence="2">Uncharacterized protein</fullName>
    </submittedName>
</protein>
<gene>
    <name evidence="2" type="ORF">A2U01_0000200</name>
</gene>
<keyword evidence="3" id="KW-1185">Reference proteome</keyword>
<organism evidence="2 3">
    <name type="scientific">Trifolium medium</name>
    <dbReference type="NCBI Taxonomy" id="97028"/>
    <lineage>
        <taxon>Eukaryota</taxon>
        <taxon>Viridiplantae</taxon>
        <taxon>Streptophyta</taxon>
        <taxon>Embryophyta</taxon>
        <taxon>Tracheophyta</taxon>
        <taxon>Spermatophyta</taxon>
        <taxon>Magnoliopsida</taxon>
        <taxon>eudicotyledons</taxon>
        <taxon>Gunneridae</taxon>
        <taxon>Pentapetalae</taxon>
        <taxon>rosids</taxon>
        <taxon>fabids</taxon>
        <taxon>Fabales</taxon>
        <taxon>Fabaceae</taxon>
        <taxon>Papilionoideae</taxon>
        <taxon>50 kb inversion clade</taxon>
        <taxon>NPAAA clade</taxon>
        <taxon>Hologalegina</taxon>
        <taxon>IRL clade</taxon>
        <taxon>Trifolieae</taxon>
        <taxon>Trifolium</taxon>
    </lineage>
</organism>
<keyword evidence="1" id="KW-0812">Transmembrane</keyword>
<feature type="transmembrane region" description="Helical" evidence="1">
    <location>
        <begin position="20"/>
        <end position="41"/>
    </location>
</feature>
<keyword evidence="1" id="KW-1133">Transmembrane helix</keyword>
<keyword evidence="1" id="KW-0472">Membrane</keyword>
<feature type="non-terminal residue" evidence="2">
    <location>
        <position position="1"/>
    </location>
</feature>
<comment type="caution">
    <text evidence="2">The sequence shown here is derived from an EMBL/GenBank/DDBJ whole genome shotgun (WGS) entry which is preliminary data.</text>
</comment>
<evidence type="ECO:0000256" key="1">
    <source>
        <dbReference type="SAM" id="Phobius"/>
    </source>
</evidence>
<dbReference type="EMBL" id="LXQA010000118">
    <property type="protein sequence ID" value="MCH79451.1"/>
    <property type="molecule type" value="Genomic_DNA"/>
</dbReference>
<dbReference type="AlphaFoldDB" id="A0A392LWW4"/>
<evidence type="ECO:0000313" key="3">
    <source>
        <dbReference type="Proteomes" id="UP000265520"/>
    </source>
</evidence>
<evidence type="ECO:0000313" key="2">
    <source>
        <dbReference type="EMBL" id="MCH79451.1"/>
    </source>
</evidence>